<evidence type="ECO:0000313" key="4">
    <source>
        <dbReference type="EMBL" id="KAL3826278.1"/>
    </source>
</evidence>
<reference evidence="4 5" key="1">
    <citation type="submission" date="2024-10" db="EMBL/GenBank/DDBJ databases">
        <title>Updated reference genomes for cyclostephanoid diatoms.</title>
        <authorList>
            <person name="Roberts W.R."/>
            <person name="Alverson A.J."/>
        </authorList>
    </citation>
    <scope>NUCLEOTIDE SEQUENCE [LARGE SCALE GENOMIC DNA]</scope>
    <source>
        <strain evidence="4 5">AJA228-03</strain>
    </source>
</reference>
<dbReference type="Pfam" id="PF14523">
    <property type="entry name" value="Syntaxin_2"/>
    <property type="match status" value="1"/>
</dbReference>
<gene>
    <name evidence="4" type="ORF">ACHAXA_004596</name>
</gene>
<dbReference type="AlphaFoldDB" id="A0ABD3SPP0"/>
<dbReference type="EMBL" id="JALLPB020000024">
    <property type="protein sequence ID" value="KAL3826278.1"/>
    <property type="molecule type" value="Genomic_DNA"/>
</dbReference>
<evidence type="ECO:0000259" key="3">
    <source>
        <dbReference type="PROSITE" id="PS50192"/>
    </source>
</evidence>
<proteinExistence type="inferred from homology"/>
<sequence length="243" mass="27671">MQGVGGAGVGSTGGLVSCEQVSDSIVQYQRNVALLEKMACSVGTKNDTSVLQTQYNLQLDVIHELGQRIENQLRSQESRLITLPRTEASSLRTTHVKLSRDYRLVEQHFKNVQLDVKRKRSLAEAMQRDAARMEEEEGKNKREMGGEDMMAEGMRWQMQIQEDKINEEIMREREEEIKNIHKGMHQVNEIYKVLTDLAHLVDSQQEGIDQIETQMENAQENTATGLRHIEKANESSQSQCVIS</sequence>
<dbReference type="PANTHER" id="PTHR19957:SF38">
    <property type="entry name" value="LD27581P"/>
    <property type="match status" value="1"/>
</dbReference>
<evidence type="ECO:0000313" key="5">
    <source>
        <dbReference type="Proteomes" id="UP001530377"/>
    </source>
</evidence>
<dbReference type="SMART" id="SM00397">
    <property type="entry name" value="t_SNARE"/>
    <property type="match status" value="1"/>
</dbReference>
<dbReference type="PANTHER" id="PTHR19957">
    <property type="entry name" value="SYNTAXIN"/>
    <property type="match status" value="1"/>
</dbReference>
<accession>A0ABD3SPP0</accession>
<dbReference type="SUPFAM" id="SSF47661">
    <property type="entry name" value="t-snare proteins"/>
    <property type="match status" value="1"/>
</dbReference>
<protein>
    <recommendedName>
        <fullName evidence="3">t-SNARE coiled-coil homology domain-containing protein</fullName>
    </recommendedName>
</protein>
<comment type="similarity">
    <text evidence="1">Belongs to the syntaxin family.</text>
</comment>
<dbReference type="PROSITE" id="PS50192">
    <property type="entry name" value="T_SNARE"/>
    <property type="match status" value="1"/>
</dbReference>
<organism evidence="4 5">
    <name type="scientific">Cyclostephanos tholiformis</name>
    <dbReference type="NCBI Taxonomy" id="382380"/>
    <lineage>
        <taxon>Eukaryota</taxon>
        <taxon>Sar</taxon>
        <taxon>Stramenopiles</taxon>
        <taxon>Ochrophyta</taxon>
        <taxon>Bacillariophyta</taxon>
        <taxon>Coscinodiscophyceae</taxon>
        <taxon>Thalassiosirophycidae</taxon>
        <taxon>Stephanodiscales</taxon>
        <taxon>Stephanodiscaceae</taxon>
        <taxon>Cyclostephanos</taxon>
    </lineage>
</organism>
<dbReference type="InterPro" id="IPR045242">
    <property type="entry name" value="Syntaxin"/>
</dbReference>
<feature type="region of interest" description="Disordered" evidence="2">
    <location>
        <begin position="125"/>
        <end position="145"/>
    </location>
</feature>
<dbReference type="CDD" id="cd15840">
    <property type="entry name" value="SNARE_Qa"/>
    <property type="match status" value="1"/>
</dbReference>
<name>A0ABD3SPP0_9STRA</name>
<keyword evidence="5" id="KW-1185">Reference proteome</keyword>
<dbReference type="InterPro" id="IPR006011">
    <property type="entry name" value="Syntaxin_N"/>
</dbReference>
<dbReference type="InterPro" id="IPR010989">
    <property type="entry name" value="SNARE"/>
</dbReference>
<dbReference type="Gene3D" id="1.20.58.70">
    <property type="match status" value="1"/>
</dbReference>
<evidence type="ECO:0000256" key="2">
    <source>
        <dbReference type="SAM" id="MobiDB-lite"/>
    </source>
</evidence>
<dbReference type="Proteomes" id="UP001530377">
    <property type="component" value="Unassembled WGS sequence"/>
</dbReference>
<evidence type="ECO:0000256" key="1">
    <source>
        <dbReference type="ARBA" id="ARBA00009063"/>
    </source>
</evidence>
<comment type="caution">
    <text evidence="4">The sequence shown here is derived from an EMBL/GenBank/DDBJ whole genome shotgun (WGS) entry which is preliminary data.</text>
</comment>
<dbReference type="Gene3D" id="1.20.5.110">
    <property type="match status" value="1"/>
</dbReference>
<feature type="compositionally biased region" description="Basic and acidic residues" evidence="2">
    <location>
        <begin position="126"/>
        <end position="145"/>
    </location>
</feature>
<dbReference type="InterPro" id="IPR000727">
    <property type="entry name" value="T_SNARE_dom"/>
</dbReference>
<feature type="domain" description="T-SNARE coiled-coil homology" evidence="3">
    <location>
        <begin position="170"/>
        <end position="232"/>
    </location>
</feature>